<keyword evidence="1" id="KW-0479">Metal-binding</keyword>
<keyword evidence="4" id="KW-0862">Zinc</keyword>
<sequence>MLIHNRVENYNPRQRRLRNLVVEEEKTAPTPSQPGEGEGPPPRDIISVVIQPGTIVVEEVVSTQGEEGAEFQVFSCPLCSLIFSRRLELRLHTVSHTGEMPYKCTSCTEQFMQKKDLKSHLIKIHGAPKPHACSLCPKCFLSRTELRLHEASKHRGEKLFVCEECGHRASSRNGLQMHIKAIHR</sequence>
<dbReference type="Gene3D" id="3.30.160.60">
    <property type="entry name" value="Classic Zinc Finger"/>
    <property type="match status" value="3"/>
</dbReference>
<organism evidence="8 9">
    <name type="scientific">Acipenser ruthenus</name>
    <name type="common">Sterlet sturgeon</name>
    <dbReference type="NCBI Taxonomy" id="7906"/>
    <lineage>
        <taxon>Eukaryota</taxon>
        <taxon>Metazoa</taxon>
        <taxon>Chordata</taxon>
        <taxon>Craniata</taxon>
        <taxon>Vertebrata</taxon>
        <taxon>Euteleostomi</taxon>
        <taxon>Actinopterygii</taxon>
        <taxon>Chondrostei</taxon>
        <taxon>Acipenseriformes</taxon>
        <taxon>Acipenseridae</taxon>
        <taxon>Acipenser</taxon>
    </lineage>
</organism>
<dbReference type="Pfam" id="PF00096">
    <property type="entry name" value="zf-C2H2"/>
    <property type="match status" value="1"/>
</dbReference>
<dbReference type="FunFam" id="3.30.160.60:FF:001049">
    <property type="entry name" value="zinc finger protein 319"/>
    <property type="match status" value="1"/>
</dbReference>
<dbReference type="PROSITE" id="PS50157">
    <property type="entry name" value="ZINC_FINGER_C2H2_2"/>
    <property type="match status" value="4"/>
</dbReference>
<keyword evidence="9" id="KW-1185">Reference proteome</keyword>
<dbReference type="InterPro" id="IPR013087">
    <property type="entry name" value="Znf_C2H2_type"/>
</dbReference>
<name>A0A444V2D6_ACIRT</name>
<evidence type="ECO:0000313" key="9">
    <source>
        <dbReference type="Proteomes" id="UP000289886"/>
    </source>
</evidence>
<feature type="domain" description="C2H2-type" evidence="7">
    <location>
        <begin position="160"/>
        <end position="184"/>
    </location>
</feature>
<proteinExistence type="predicted"/>
<comment type="caution">
    <text evidence="8">The sequence shown here is derived from an EMBL/GenBank/DDBJ whole genome shotgun (WGS) entry which is preliminary data.</text>
</comment>
<evidence type="ECO:0000256" key="3">
    <source>
        <dbReference type="ARBA" id="ARBA00022771"/>
    </source>
</evidence>
<dbReference type="AlphaFoldDB" id="A0A444V2D6"/>
<evidence type="ECO:0000256" key="5">
    <source>
        <dbReference type="PROSITE-ProRule" id="PRU00042"/>
    </source>
</evidence>
<reference evidence="8 9" key="1">
    <citation type="submission" date="2019-01" db="EMBL/GenBank/DDBJ databases">
        <title>Draft Genome and Complete Hox-Cluster Characterization of the Sterlet Sturgeon (Acipenser ruthenus).</title>
        <authorList>
            <person name="Wei Q."/>
        </authorList>
    </citation>
    <scope>NUCLEOTIDE SEQUENCE [LARGE SCALE GENOMIC DNA]</scope>
    <source>
        <strain evidence="8">WHYD16114868_AA</strain>
        <tissue evidence="8">Blood</tissue>
    </source>
</reference>
<dbReference type="SMART" id="SM00355">
    <property type="entry name" value="ZnF_C2H2"/>
    <property type="match status" value="4"/>
</dbReference>
<dbReference type="SUPFAM" id="SSF57667">
    <property type="entry name" value="beta-beta-alpha zinc fingers"/>
    <property type="match status" value="2"/>
</dbReference>
<dbReference type="PANTHER" id="PTHR24379">
    <property type="entry name" value="KRAB AND ZINC FINGER DOMAIN-CONTAINING"/>
    <property type="match status" value="1"/>
</dbReference>
<dbReference type="PROSITE" id="PS00028">
    <property type="entry name" value="ZINC_FINGER_C2H2_1"/>
    <property type="match status" value="3"/>
</dbReference>
<feature type="region of interest" description="Disordered" evidence="6">
    <location>
        <begin position="21"/>
        <end position="44"/>
    </location>
</feature>
<evidence type="ECO:0000256" key="6">
    <source>
        <dbReference type="SAM" id="MobiDB-lite"/>
    </source>
</evidence>
<evidence type="ECO:0000256" key="2">
    <source>
        <dbReference type="ARBA" id="ARBA00022737"/>
    </source>
</evidence>
<evidence type="ECO:0000259" key="7">
    <source>
        <dbReference type="PROSITE" id="PS50157"/>
    </source>
</evidence>
<dbReference type="GO" id="GO:0008270">
    <property type="term" value="F:zinc ion binding"/>
    <property type="evidence" value="ECO:0007669"/>
    <property type="project" value="UniProtKB-KW"/>
</dbReference>
<evidence type="ECO:0000313" key="8">
    <source>
        <dbReference type="EMBL" id="RXM94621.1"/>
    </source>
</evidence>
<evidence type="ECO:0000256" key="4">
    <source>
        <dbReference type="ARBA" id="ARBA00022833"/>
    </source>
</evidence>
<gene>
    <name evidence="8" type="ORF">EOD39_17792</name>
</gene>
<dbReference type="EMBL" id="SCEB01003173">
    <property type="protein sequence ID" value="RXM94621.1"/>
    <property type="molecule type" value="Genomic_DNA"/>
</dbReference>
<protein>
    <submittedName>
        <fullName evidence="8">Zinc finger and BTB domain-containing protein 48</fullName>
    </submittedName>
</protein>
<evidence type="ECO:0000256" key="1">
    <source>
        <dbReference type="ARBA" id="ARBA00022723"/>
    </source>
</evidence>
<dbReference type="Proteomes" id="UP000289886">
    <property type="component" value="Unassembled WGS sequence"/>
</dbReference>
<feature type="domain" description="C2H2-type" evidence="7">
    <location>
        <begin position="102"/>
        <end position="130"/>
    </location>
</feature>
<keyword evidence="3 5" id="KW-0863">Zinc-finger</keyword>
<dbReference type="PANTHER" id="PTHR24379:SF121">
    <property type="entry name" value="C2H2-TYPE DOMAIN-CONTAINING PROTEIN"/>
    <property type="match status" value="1"/>
</dbReference>
<keyword evidence="2" id="KW-0677">Repeat</keyword>
<dbReference type="FunFam" id="3.30.160.60:FF:001257">
    <property type="entry name" value="Zinc finger and BTB domain-containing 48"/>
    <property type="match status" value="1"/>
</dbReference>
<accession>A0A444V2D6</accession>
<feature type="domain" description="C2H2-type" evidence="7">
    <location>
        <begin position="131"/>
        <end position="159"/>
    </location>
</feature>
<dbReference type="InterPro" id="IPR036236">
    <property type="entry name" value="Znf_C2H2_sf"/>
</dbReference>
<feature type="domain" description="C2H2-type" evidence="7">
    <location>
        <begin position="74"/>
        <end position="101"/>
    </location>
</feature>